<dbReference type="EC" id="3.1.6.1" evidence="4"/>
<protein>
    <submittedName>
        <fullName evidence="4">Arylsulfatase</fullName>
        <ecNumber evidence="4">3.1.6.1</ecNumber>
    </submittedName>
</protein>
<dbReference type="InterPro" id="IPR017850">
    <property type="entry name" value="Alkaline_phosphatase_core_sf"/>
</dbReference>
<evidence type="ECO:0000256" key="2">
    <source>
        <dbReference type="ARBA" id="ARBA00022801"/>
    </source>
</evidence>
<keyword evidence="5" id="KW-1185">Reference proteome</keyword>
<dbReference type="PROSITE" id="PS51257">
    <property type="entry name" value="PROKAR_LIPOPROTEIN"/>
    <property type="match status" value="1"/>
</dbReference>
<dbReference type="Gene3D" id="3.30.1120.10">
    <property type="match status" value="1"/>
</dbReference>
<accession>A0A5C6F892</accession>
<comment type="caution">
    <text evidence="4">The sequence shown here is derived from an EMBL/GenBank/DDBJ whole genome shotgun (WGS) entry which is preliminary data.</text>
</comment>
<comment type="similarity">
    <text evidence="1">Belongs to the sulfatase family.</text>
</comment>
<dbReference type="OrthoDB" id="9783154at2"/>
<dbReference type="GO" id="GO:0004065">
    <property type="term" value="F:arylsulfatase activity"/>
    <property type="evidence" value="ECO:0007669"/>
    <property type="project" value="UniProtKB-EC"/>
</dbReference>
<dbReference type="InterPro" id="IPR050738">
    <property type="entry name" value="Sulfatase"/>
</dbReference>
<dbReference type="Proteomes" id="UP000317977">
    <property type="component" value="Unassembled WGS sequence"/>
</dbReference>
<dbReference type="RefSeq" id="WP_146534337.1">
    <property type="nucleotide sequence ID" value="NZ_SJPX01000002.1"/>
</dbReference>
<dbReference type="Pfam" id="PF14707">
    <property type="entry name" value="Sulfatase_C"/>
    <property type="match status" value="1"/>
</dbReference>
<feature type="domain" description="Sulfatase N-terminal" evidence="3">
    <location>
        <begin position="75"/>
        <end position="414"/>
    </location>
</feature>
<proteinExistence type="inferred from homology"/>
<dbReference type="InterPro" id="IPR000917">
    <property type="entry name" value="Sulfatase_N"/>
</dbReference>
<evidence type="ECO:0000313" key="5">
    <source>
        <dbReference type="Proteomes" id="UP000317977"/>
    </source>
</evidence>
<dbReference type="Pfam" id="PF00884">
    <property type="entry name" value="Sulfatase"/>
    <property type="match status" value="1"/>
</dbReference>
<dbReference type="AlphaFoldDB" id="A0A5C6F892"/>
<dbReference type="Gene3D" id="3.40.720.10">
    <property type="entry name" value="Alkaline Phosphatase, subunit A"/>
    <property type="match status" value="1"/>
</dbReference>
<reference evidence="4 5" key="1">
    <citation type="submission" date="2019-02" db="EMBL/GenBank/DDBJ databases">
        <title>Deep-cultivation of Planctomycetes and their phenomic and genomic characterization uncovers novel biology.</title>
        <authorList>
            <person name="Wiegand S."/>
            <person name="Jogler M."/>
            <person name="Boedeker C."/>
            <person name="Pinto D."/>
            <person name="Vollmers J."/>
            <person name="Rivas-Marin E."/>
            <person name="Kohn T."/>
            <person name="Peeters S.H."/>
            <person name="Heuer A."/>
            <person name="Rast P."/>
            <person name="Oberbeckmann S."/>
            <person name="Bunk B."/>
            <person name="Jeske O."/>
            <person name="Meyerdierks A."/>
            <person name="Storesund J.E."/>
            <person name="Kallscheuer N."/>
            <person name="Luecker S."/>
            <person name="Lage O.M."/>
            <person name="Pohl T."/>
            <person name="Merkel B.J."/>
            <person name="Hornburger P."/>
            <person name="Mueller R.-W."/>
            <person name="Bruemmer F."/>
            <person name="Labrenz M."/>
            <person name="Spormann A.M."/>
            <person name="Op Den Camp H."/>
            <person name="Overmann J."/>
            <person name="Amann R."/>
            <person name="Jetten M.S.M."/>
            <person name="Mascher T."/>
            <person name="Medema M.H."/>
            <person name="Devos D.P."/>
            <person name="Kaster A.-K."/>
            <person name="Ovreas L."/>
            <person name="Rohde M."/>
            <person name="Galperin M.Y."/>
            <person name="Jogler C."/>
        </authorList>
    </citation>
    <scope>NUCLEOTIDE SEQUENCE [LARGE SCALE GENOMIC DNA]</scope>
    <source>
        <strain evidence="4 5">Poly59</strain>
    </source>
</reference>
<organism evidence="4 5">
    <name type="scientific">Rubripirellula reticaptiva</name>
    <dbReference type="NCBI Taxonomy" id="2528013"/>
    <lineage>
        <taxon>Bacteria</taxon>
        <taxon>Pseudomonadati</taxon>
        <taxon>Planctomycetota</taxon>
        <taxon>Planctomycetia</taxon>
        <taxon>Pirellulales</taxon>
        <taxon>Pirellulaceae</taxon>
        <taxon>Rubripirellula</taxon>
    </lineage>
</organism>
<dbReference type="PANTHER" id="PTHR42693">
    <property type="entry name" value="ARYLSULFATASE FAMILY MEMBER"/>
    <property type="match status" value="1"/>
</dbReference>
<sequence>MNSKNQAVYRAILSTLALMTVFAMFQITIAGACGQSFDRSVQTARNFEPAIPRPEQDAAVAKKLVNLEKKTGKKPNILWIIVDDMGYGDPGCYGGGAAIGAATPNIDKLARNGLKLTSCYSQHTCTPTRSAILTGRLPVRTGLTRPILAGDKVTKNPWADEISLPKLLGDAGYATLLTGKWHIGESEGMRPHDVGFDEFYGYYPAQKELSQGVDGRRYPDLVHDSEKLAAFKEIAPANHLTHGFKEGETKLLAEIQSTEDMGRADKELANYTIRRIKELAVGDKPFFIEHCFMKVHADNFPNPDLGFLSSSKYAYKEAIAEVDLHTGELIKALDEAGVLENTLVFFTSDNGPQMDAWPDGGYTPFRGAKGTTFEGGCRVPGIAYWKGMIQPGHESDELFDLMDLFGTALKLAGVSADKLPDDRYYDFVDQTSFLLHDEGKSAREAVYYWWGTELMACRMREYKAHIKVVLPQSTHMHIDMSTIQNVGVAPWFFNLYLDPKEQLPVGHRRNAWLATVTGKLKTHGATFKKYPPKKIGL</sequence>
<name>A0A5C6F892_9BACT</name>
<evidence type="ECO:0000259" key="3">
    <source>
        <dbReference type="Pfam" id="PF00884"/>
    </source>
</evidence>
<dbReference type="CDD" id="cd16142">
    <property type="entry name" value="ARS_like"/>
    <property type="match status" value="1"/>
</dbReference>
<evidence type="ECO:0000313" key="4">
    <source>
        <dbReference type="EMBL" id="TWU56336.1"/>
    </source>
</evidence>
<gene>
    <name evidence="4" type="primary">atsA_48</name>
    <name evidence="4" type="ORF">Poly59_26400</name>
</gene>
<dbReference type="PANTHER" id="PTHR42693:SF53">
    <property type="entry name" value="ENDO-4-O-SULFATASE"/>
    <property type="match status" value="1"/>
</dbReference>
<dbReference type="EMBL" id="SJPX01000002">
    <property type="protein sequence ID" value="TWU56336.1"/>
    <property type="molecule type" value="Genomic_DNA"/>
</dbReference>
<keyword evidence="2 4" id="KW-0378">Hydrolase</keyword>
<evidence type="ECO:0000256" key="1">
    <source>
        <dbReference type="ARBA" id="ARBA00008779"/>
    </source>
</evidence>
<dbReference type="SUPFAM" id="SSF53649">
    <property type="entry name" value="Alkaline phosphatase-like"/>
    <property type="match status" value="1"/>
</dbReference>